<protein>
    <submittedName>
        <fullName evidence="1">Sugar phosphatase YfbT</fullName>
    </submittedName>
</protein>
<dbReference type="GO" id="GO:0050308">
    <property type="term" value="F:sugar-phosphatase activity"/>
    <property type="evidence" value="ECO:0007669"/>
    <property type="project" value="TreeGrafter"/>
</dbReference>
<dbReference type="SFLD" id="SFLDG01129">
    <property type="entry name" value="C1.5:_HAD__Beta-PGM__Phosphata"/>
    <property type="match status" value="1"/>
</dbReference>
<dbReference type="Gene3D" id="1.10.150.240">
    <property type="entry name" value="Putative phosphatase, domain 2"/>
    <property type="match status" value="1"/>
</dbReference>
<dbReference type="NCBIfam" id="TIGR01509">
    <property type="entry name" value="HAD-SF-IA-v3"/>
    <property type="match status" value="1"/>
</dbReference>
<dbReference type="EMBL" id="JACAZH010000005">
    <property type="protein sequence ID" value="KAF7367363.1"/>
    <property type="molecule type" value="Genomic_DNA"/>
</dbReference>
<dbReference type="InterPro" id="IPR023214">
    <property type="entry name" value="HAD_sf"/>
</dbReference>
<dbReference type="InterPro" id="IPR036412">
    <property type="entry name" value="HAD-like_sf"/>
</dbReference>
<keyword evidence="2" id="KW-1185">Reference proteome</keyword>
<dbReference type="Gene3D" id="3.40.50.1000">
    <property type="entry name" value="HAD superfamily/HAD-like"/>
    <property type="match status" value="1"/>
</dbReference>
<dbReference type="PANTHER" id="PTHR43481">
    <property type="entry name" value="FRUCTOSE-1-PHOSPHATE PHOSPHATASE"/>
    <property type="match status" value="1"/>
</dbReference>
<comment type="caution">
    <text evidence="1">The sequence shown here is derived from an EMBL/GenBank/DDBJ whole genome shotgun (WGS) entry which is preliminary data.</text>
</comment>
<evidence type="ECO:0000313" key="2">
    <source>
        <dbReference type="Proteomes" id="UP000623467"/>
    </source>
</evidence>
<dbReference type="InterPro" id="IPR023198">
    <property type="entry name" value="PGP-like_dom2"/>
</dbReference>
<reference evidence="1" key="1">
    <citation type="submission" date="2020-05" db="EMBL/GenBank/DDBJ databases">
        <title>Mycena genomes resolve the evolution of fungal bioluminescence.</title>
        <authorList>
            <person name="Tsai I.J."/>
        </authorList>
    </citation>
    <scope>NUCLEOTIDE SEQUENCE</scope>
    <source>
        <strain evidence="1">160909Yilan</strain>
    </source>
</reference>
<dbReference type="SFLD" id="SFLDS00003">
    <property type="entry name" value="Haloacid_Dehalogenase"/>
    <property type="match status" value="1"/>
</dbReference>
<dbReference type="Pfam" id="PF00702">
    <property type="entry name" value="Hydrolase"/>
    <property type="match status" value="1"/>
</dbReference>
<dbReference type="SUPFAM" id="SSF56784">
    <property type="entry name" value="HAD-like"/>
    <property type="match status" value="1"/>
</dbReference>
<dbReference type="OrthoDB" id="40579at2759"/>
<organism evidence="1 2">
    <name type="scientific">Mycena sanguinolenta</name>
    <dbReference type="NCBI Taxonomy" id="230812"/>
    <lineage>
        <taxon>Eukaryota</taxon>
        <taxon>Fungi</taxon>
        <taxon>Dikarya</taxon>
        <taxon>Basidiomycota</taxon>
        <taxon>Agaricomycotina</taxon>
        <taxon>Agaricomycetes</taxon>
        <taxon>Agaricomycetidae</taxon>
        <taxon>Agaricales</taxon>
        <taxon>Marasmiineae</taxon>
        <taxon>Mycenaceae</taxon>
        <taxon>Mycena</taxon>
    </lineage>
</organism>
<sequence>MRGGQDKATTPEEPAKTGPLLSEIKSIRLLLRLVSLLRLLASMAPTTIVVDAILFDMDGTLIDSTPGLVKAWTTFCNDYQLGDPATVVHETHGRRLYDTLKEYCHINDESKLQAEIDRFEEEVINGGPIVLPGVSALVSALLSQAGMRFSPWNSIDSSSHHTQLSSETAFGWTIVTSATRNYAPRALERCSIPLPRAGIVCSDDVSQGKPHPAPYLAGASKCGVDPSKCLVVEDAISGMQAGAAAGALVLAVCTSTPRNTIITSGAKPSYVVTDLSKSVAVVRFYRSFGVEFFSRVSARWINDKIEVTIDEQ</sequence>
<proteinExistence type="predicted"/>
<evidence type="ECO:0000313" key="1">
    <source>
        <dbReference type="EMBL" id="KAF7367363.1"/>
    </source>
</evidence>
<dbReference type="AlphaFoldDB" id="A0A8H7DCS1"/>
<dbReference type="PANTHER" id="PTHR43481:SF4">
    <property type="entry name" value="GLYCEROL-1-PHOSPHATE PHOSPHOHYDROLASE 1-RELATED"/>
    <property type="match status" value="1"/>
</dbReference>
<dbReference type="Proteomes" id="UP000623467">
    <property type="component" value="Unassembled WGS sequence"/>
</dbReference>
<gene>
    <name evidence="1" type="ORF">MSAN_00798700</name>
</gene>
<dbReference type="InterPro" id="IPR006439">
    <property type="entry name" value="HAD-SF_hydro_IA"/>
</dbReference>
<dbReference type="InterPro" id="IPR051806">
    <property type="entry name" value="HAD-like_SPP"/>
</dbReference>
<accession>A0A8H7DCS1</accession>
<name>A0A8H7DCS1_9AGAR</name>